<dbReference type="Proteomes" id="UP000037558">
    <property type="component" value="Unassembled WGS sequence"/>
</dbReference>
<keyword evidence="2" id="KW-1185">Reference proteome</keyword>
<dbReference type="PATRIC" id="fig|284581.3.peg.1065"/>
<accession>A0A0M0LIQ8</accession>
<protein>
    <submittedName>
        <fullName evidence="1">Uncharacterized protein</fullName>
    </submittedName>
</protein>
<reference evidence="2" key="1">
    <citation type="submission" date="2015-08" db="EMBL/GenBank/DDBJ databases">
        <title>Fjat-14210 dsm16467.</title>
        <authorList>
            <person name="Liu B."/>
            <person name="Wang J."/>
            <person name="Zhu Y."/>
            <person name="Liu G."/>
            <person name="Chen Q."/>
            <person name="Chen Z."/>
            <person name="Lan J."/>
            <person name="Che J."/>
            <person name="Ge C."/>
            <person name="Shi H."/>
            <person name="Pan Z."/>
            <person name="Liu X."/>
        </authorList>
    </citation>
    <scope>NUCLEOTIDE SEQUENCE [LARGE SCALE GENOMIC DNA]</scope>
    <source>
        <strain evidence="2">DSM 16467</strain>
    </source>
</reference>
<organism evidence="1 2">
    <name type="scientific">Priestia koreensis</name>
    <dbReference type="NCBI Taxonomy" id="284581"/>
    <lineage>
        <taxon>Bacteria</taxon>
        <taxon>Bacillati</taxon>
        <taxon>Bacillota</taxon>
        <taxon>Bacilli</taxon>
        <taxon>Bacillales</taxon>
        <taxon>Bacillaceae</taxon>
        <taxon>Priestia</taxon>
    </lineage>
</organism>
<evidence type="ECO:0000313" key="2">
    <source>
        <dbReference type="Proteomes" id="UP000037558"/>
    </source>
</evidence>
<sequence>MFRTRFNQNNSSSKKELISVSYTWDELLNFYLYAKESEGLSKVTLSNKKEAMKLLNKFFKHENHMIPT</sequence>
<comment type="caution">
    <text evidence="1">The sequence shown here is derived from an EMBL/GenBank/DDBJ whole genome shotgun (WGS) entry which is preliminary data.</text>
</comment>
<name>A0A0M0LIQ8_9BACI</name>
<evidence type="ECO:0000313" key="1">
    <source>
        <dbReference type="EMBL" id="KOO50871.1"/>
    </source>
</evidence>
<dbReference type="AlphaFoldDB" id="A0A0M0LIQ8"/>
<proteinExistence type="predicted"/>
<dbReference type="EMBL" id="LILC01000002">
    <property type="protein sequence ID" value="KOO50871.1"/>
    <property type="molecule type" value="Genomic_DNA"/>
</dbReference>
<gene>
    <name evidence="1" type="ORF">AMD01_03830</name>
</gene>